<evidence type="ECO:0000313" key="11">
    <source>
        <dbReference type="EMBL" id="KAK7363111.1"/>
    </source>
</evidence>
<dbReference type="InterPro" id="IPR043926">
    <property type="entry name" value="ABCG_dom"/>
</dbReference>
<gene>
    <name evidence="11" type="ORF">VNO77_05241</name>
</gene>
<dbReference type="AlphaFoldDB" id="A0AAN9R8H5"/>
<keyword evidence="12" id="KW-1185">Reference proteome</keyword>
<dbReference type="Proteomes" id="UP001367508">
    <property type="component" value="Unassembled WGS sequence"/>
</dbReference>
<organism evidence="11 12">
    <name type="scientific">Canavalia gladiata</name>
    <name type="common">Sword bean</name>
    <name type="synonym">Dolichos gladiatus</name>
    <dbReference type="NCBI Taxonomy" id="3824"/>
    <lineage>
        <taxon>Eukaryota</taxon>
        <taxon>Viridiplantae</taxon>
        <taxon>Streptophyta</taxon>
        <taxon>Embryophyta</taxon>
        <taxon>Tracheophyta</taxon>
        <taxon>Spermatophyta</taxon>
        <taxon>Magnoliopsida</taxon>
        <taxon>eudicotyledons</taxon>
        <taxon>Gunneridae</taxon>
        <taxon>Pentapetalae</taxon>
        <taxon>rosids</taxon>
        <taxon>fabids</taxon>
        <taxon>Fabales</taxon>
        <taxon>Fabaceae</taxon>
        <taxon>Papilionoideae</taxon>
        <taxon>50 kb inversion clade</taxon>
        <taxon>NPAAA clade</taxon>
        <taxon>indigoferoid/millettioid clade</taxon>
        <taxon>Phaseoleae</taxon>
        <taxon>Canavalia</taxon>
    </lineage>
</organism>
<dbReference type="SMART" id="SM00382">
    <property type="entry name" value="AAA"/>
    <property type="match status" value="1"/>
</dbReference>
<evidence type="ECO:0000256" key="4">
    <source>
        <dbReference type="ARBA" id="ARBA00022692"/>
    </source>
</evidence>
<dbReference type="InterPro" id="IPR003439">
    <property type="entry name" value="ABC_transporter-like_ATP-bd"/>
</dbReference>
<dbReference type="Gene3D" id="3.40.50.300">
    <property type="entry name" value="P-loop containing nucleotide triphosphate hydrolases"/>
    <property type="match status" value="1"/>
</dbReference>
<keyword evidence="3" id="KW-0813">Transport</keyword>
<dbReference type="PROSITE" id="PS00211">
    <property type="entry name" value="ABC_TRANSPORTER_1"/>
    <property type="match status" value="1"/>
</dbReference>
<keyword evidence="6" id="KW-0067">ATP-binding</keyword>
<dbReference type="SUPFAM" id="SSF52540">
    <property type="entry name" value="P-loop containing nucleoside triphosphate hydrolases"/>
    <property type="match status" value="1"/>
</dbReference>
<dbReference type="InterPro" id="IPR013525">
    <property type="entry name" value="ABC2_TM"/>
</dbReference>
<evidence type="ECO:0000256" key="7">
    <source>
        <dbReference type="ARBA" id="ARBA00022989"/>
    </source>
</evidence>
<dbReference type="GO" id="GO:0140359">
    <property type="term" value="F:ABC-type transporter activity"/>
    <property type="evidence" value="ECO:0007669"/>
    <property type="project" value="InterPro"/>
</dbReference>
<comment type="subcellular location">
    <subcellularLocation>
        <location evidence="1">Membrane</location>
        <topology evidence="1">Multi-pass membrane protein</topology>
    </subcellularLocation>
</comment>
<keyword evidence="7 9" id="KW-1133">Transmembrane helix</keyword>
<dbReference type="GO" id="GO:0005524">
    <property type="term" value="F:ATP binding"/>
    <property type="evidence" value="ECO:0007669"/>
    <property type="project" value="UniProtKB-KW"/>
</dbReference>
<feature type="domain" description="ABC transporter" evidence="10">
    <location>
        <begin position="51"/>
        <end position="278"/>
    </location>
</feature>
<feature type="transmembrane region" description="Helical" evidence="9">
    <location>
        <begin position="489"/>
        <end position="512"/>
    </location>
</feature>
<dbReference type="GO" id="GO:0016020">
    <property type="term" value="C:membrane"/>
    <property type="evidence" value="ECO:0007669"/>
    <property type="project" value="UniProtKB-SubCell"/>
</dbReference>
<keyword evidence="5" id="KW-0547">Nucleotide-binding</keyword>
<reference evidence="11 12" key="1">
    <citation type="submission" date="2024-01" db="EMBL/GenBank/DDBJ databases">
        <title>The genomes of 5 underutilized Papilionoideae crops provide insights into root nodulation and disease resistanc.</title>
        <authorList>
            <person name="Jiang F."/>
        </authorList>
    </citation>
    <scope>NUCLEOTIDE SEQUENCE [LARGE SCALE GENOMIC DNA]</scope>
    <source>
        <strain evidence="11">LVBAO_FW01</strain>
        <tissue evidence="11">Leaves</tissue>
    </source>
</reference>
<feature type="transmembrane region" description="Helical" evidence="9">
    <location>
        <begin position="382"/>
        <end position="405"/>
    </location>
</feature>
<evidence type="ECO:0000259" key="10">
    <source>
        <dbReference type="PROSITE" id="PS50893"/>
    </source>
</evidence>
<evidence type="ECO:0000256" key="2">
    <source>
        <dbReference type="ARBA" id="ARBA00005814"/>
    </source>
</evidence>
<accession>A0AAN9R8H5</accession>
<evidence type="ECO:0000256" key="3">
    <source>
        <dbReference type="ARBA" id="ARBA00022448"/>
    </source>
</evidence>
<dbReference type="PROSITE" id="PS50893">
    <property type="entry name" value="ABC_TRANSPORTER_2"/>
    <property type="match status" value="1"/>
</dbReference>
<evidence type="ECO:0000256" key="9">
    <source>
        <dbReference type="SAM" id="Phobius"/>
    </source>
</evidence>
<evidence type="ECO:0000256" key="6">
    <source>
        <dbReference type="ARBA" id="ARBA00022840"/>
    </source>
</evidence>
<feature type="transmembrane region" description="Helical" evidence="9">
    <location>
        <begin position="349"/>
        <end position="370"/>
    </location>
</feature>
<evidence type="ECO:0000256" key="8">
    <source>
        <dbReference type="ARBA" id="ARBA00023136"/>
    </source>
</evidence>
<dbReference type="PANTHER" id="PTHR48042:SF1">
    <property type="entry name" value="ABC TRANSPORTER G FAMILY MEMBER 11-LIKE"/>
    <property type="match status" value="1"/>
</dbReference>
<sequence>MMSSFLCHPKTKAIYNETYDIDGSRQIGECSEERSRVESVPIGVSEEGIWLTWEDLSVTVSSGKDGMKGILKGVSGYAKPGQLLAVMGPSGCGKTTLLDALADYDTLEFQAYLTQDDAILTTLTVGEAVYYSAQLQLPDSMTKSEKKERADFTIREMGLQDAINTRIGGCGSKGISGGQKRRISICIEILTRPSLLFLDEPTSGLDSAASYYVMCRIAKLDKKDGIPKTIIASIHQPSSEVFQLFHNLCLLSSGELVYFGPASAANKFFASNGFPCPTLKSPSDHFVKTINNDFEQEDPEQGLGGGHTIEEAVHKLDFMAMEKKSHAAFMVQCLVLTRRSFVNMYRDKGYYWFRLFIYGALAISVGTIFLDVGSSKGSAQEICTLLMFVVTFLTFITIGGFPSFVEEMKVFERERLNGHYGVTAYIIGHTLSAMPFLLFISLIPGAIIYHLTALHPGCQYFVYFTCVLFVSVMLVESLMMIVASIVPNFLMGIIIGAGILGVMMLGSGFYRLPTDLPKPFWRYPLYYISIHKYAYQGLFKNQFEGLTFITNQLGGPMNITGEEMLKNLWQVEVGHSKWIDLSILLGMVVLYRILFLIIIKSIEKVKPIVLVGFK</sequence>
<feature type="transmembrane region" description="Helical" evidence="9">
    <location>
        <begin position="425"/>
        <end position="449"/>
    </location>
</feature>
<dbReference type="InterPro" id="IPR017871">
    <property type="entry name" value="ABC_transporter-like_CS"/>
</dbReference>
<dbReference type="EMBL" id="JAYMYQ010000001">
    <property type="protein sequence ID" value="KAK7363111.1"/>
    <property type="molecule type" value="Genomic_DNA"/>
</dbReference>
<dbReference type="InterPro" id="IPR052215">
    <property type="entry name" value="Plant_ABCG"/>
</dbReference>
<keyword evidence="4 9" id="KW-0812">Transmembrane</keyword>
<proteinExistence type="inferred from homology"/>
<evidence type="ECO:0000256" key="1">
    <source>
        <dbReference type="ARBA" id="ARBA00004141"/>
    </source>
</evidence>
<dbReference type="Pfam" id="PF01061">
    <property type="entry name" value="ABC2_membrane"/>
    <property type="match status" value="1"/>
</dbReference>
<dbReference type="Pfam" id="PF00005">
    <property type="entry name" value="ABC_tran"/>
    <property type="match status" value="1"/>
</dbReference>
<dbReference type="GO" id="GO:0016887">
    <property type="term" value="F:ATP hydrolysis activity"/>
    <property type="evidence" value="ECO:0007669"/>
    <property type="project" value="InterPro"/>
</dbReference>
<evidence type="ECO:0000313" key="12">
    <source>
        <dbReference type="Proteomes" id="UP001367508"/>
    </source>
</evidence>
<dbReference type="InterPro" id="IPR003593">
    <property type="entry name" value="AAA+_ATPase"/>
</dbReference>
<feature type="transmembrane region" description="Helical" evidence="9">
    <location>
        <begin position="578"/>
        <end position="599"/>
    </location>
</feature>
<comment type="similarity">
    <text evidence="2">Belongs to the ABC transporter superfamily. ABCG family. Eye pigment precursor importer (TC 3.A.1.204) subfamily.</text>
</comment>
<dbReference type="Pfam" id="PF19055">
    <property type="entry name" value="ABC2_membrane_7"/>
    <property type="match status" value="1"/>
</dbReference>
<evidence type="ECO:0000256" key="5">
    <source>
        <dbReference type="ARBA" id="ARBA00022741"/>
    </source>
</evidence>
<dbReference type="InterPro" id="IPR027417">
    <property type="entry name" value="P-loop_NTPase"/>
</dbReference>
<name>A0AAN9R8H5_CANGL</name>
<feature type="transmembrane region" description="Helical" evidence="9">
    <location>
        <begin position="461"/>
        <end position="483"/>
    </location>
</feature>
<keyword evidence="8 9" id="KW-0472">Membrane</keyword>
<comment type="caution">
    <text evidence="11">The sequence shown here is derived from an EMBL/GenBank/DDBJ whole genome shotgun (WGS) entry which is preliminary data.</text>
</comment>
<dbReference type="PANTHER" id="PTHR48042">
    <property type="entry name" value="ABC TRANSPORTER G FAMILY MEMBER 11"/>
    <property type="match status" value="1"/>
</dbReference>
<protein>
    <recommendedName>
        <fullName evidence="10">ABC transporter domain-containing protein</fullName>
    </recommendedName>
</protein>